<dbReference type="SUPFAM" id="SSF117281">
    <property type="entry name" value="Kelch motif"/>
    <property type="match status" value="2"/>
</dbReference>
<feature type="domain" description="EGF-like" evidence="17">
    <location>
        <begin position="177"/>
        <end position="212"/>
    </location>
</feature>
<evidence type="ECO:0000256" key="15">
    <source>
        <dbReference type="SAM" id="SignalP"/>
    </source>
</evidence>
<keyword evidence="7 14" id="KW-1133">Transmembrane helix</keyword>
<dbReference type="SUPFAM" id="SSF49854">
    <property type="entry name" value="Spermadhesin, CUB domain"/>
    <property type="match status" value="2"/>
</dbReference>
<dbReference type="PROSITE" id="PS01180">
    <property type="entry name" value="CUB"/>
    <property type="match status" value="2"/>
</dbReference>
<keyword evidence="14" id="KW-0472">Membrane</keyword>
<dbReference type="Proteomes" id="UP001642483">
    <property type="component" value="Unassembled WGS sequence"/>
</dbReference>
<evidence type="ECO:0000256" key="14">
    <source>
        <dbReference type="SAM" id="Phobius"/>
    </source>
</evidence>
<evidence type="ECO:0000256" key="3">
    <source>
        <dbReference type="ARBA" id="ARBA00022536"/>
    </source>
</evidence>
<dbReference type="PANTHER" id="PTHR46376">
    <property type="entry name" value="LEUCINE-ZIPPER-LIKE TRANSCRIPTIONAL REGULATOR 1"/>
    <property type="match status" value="1"/>
</dbReference>
<evidence type="ECO:0000256" key="7">
    <source>
        <dbReference type="ARBA" id="ARBA00022989"/>
    </source>
</evidence>
<dbReference type="InterPro" id="IPR051568">
    <property type="entry name" value="LZTR1/Attractin"/>
</dbReference>
<dbReference type="InterPro" id="IPR016201">
    <property type="entry name" value="PSI"/>
</dbReference>
<dbReference type="CDD" id="cd00054">
    <property type="entry name" value="EGF_CA"/>
    <property type="match status" value="1"/>
</dbReference>
<gene>
    <name evidence="19" type="ORF">CVLEPA_LOCUS31683</name>
</gene>
<dbReference type="CDD" id="cd00041">
    <property type="entry name" value="CUB"/>
    <property type="match status" value="1"/>
</dbReference>
<keyword evidence="10 12" id="KW-0424">Laminin EGF-like domain</keyword>
<feature type="disulfide bond" evidence="12">
    <location>
        <begin position="1259"/>
        <end position="1273"/>
    </location>
</feature>
<evidence type="ECO:0000256" key="13">
    <source>
        <dbReference type="SAM" id="MobiDB-lite"/>
    </source>
</evidence>
<feature type="region of interest" description="Disordered" evidence="13">
    <location>
        <begin position="2897"/>
        <end position="2924"/>
    </location>
</feature>
<evidence type="ECO:0000256" key="12">
    <source>
        <dbReference type="PROSITE-ProRule" id="PRU00460"/>
    </source>
</evidence>
<evidence type="ECO:0008006" key="21">
    <source>
        <dbReference type="Google" id="ProtNLM"/>
    </source>
</evidence>
<dbReference type="InterPro" id="IPR000742">
    <property type="entry name" value="EGF"/>
</dbReference>
<dbReference type="SMART" id="SM00423">
    <property type="entry name" value="PSI"/>
    <property type="match status" value="6"/>
</dbReference>
<dbReference type="InterPro" id="IPR015915">
    <property type="entry name" value="Kelch-typ_b-propeller"/>
</dbReference>
<dbReference type="PROSITE" id="PS00010">
    <property type="entry name" value="ASX_HYDROXYL"/>
    <property type="match status" value="1"/>
</dbReference>
<evidence type="ECO:0000313" key="19">
    <source>
        <dbReference type="EMBL" id="CAK8698218.1"/>
    </source>
</evidence>
<protein>
    <recommendedName>
        <fullName evidence="21">Multiple epidermal growth factor-like domains protein 8</fullName>
    </recommendedName>
</protein>
<evidence type="ECO:0000256" key="6">
    <source>
        <dbReference type="ARBA" id="ARBA00022737"/>
    </source>
</evidence>
<feature type="disulfide bond" evidence="11">
    <location>
        <begin position="181"/>
        <end position="191"/>
    </location>
</feature>
<dbReference type="InterPro" id="IPR002049">
    <property type="entry name" value="LE_dom"/>
</dbReference>
<keyword evidence="9" id="KW-0325">Glycoprotein</keyword>
<dbReference type="SMART" id="SM00042">
    <property type="entry name" value="CUB"/>
    <property type="match status" value="2"/>
</dbReference>
<feature type="signal peptide" evidence="15">
    <location>
        <begin position="1"/>
        <end position="31"/>
    </location>
</feature>
<dbReference type="SUPFAM" id="SSF57184">
    <property type="entry name" value="Growth factor receptor domain"/>
    <property type="match status" value="1"/>
</dbReference>
<dbReference type="InterPro" id="IPR024731">
    <property type="entry name" value="NELL2-like_EGF"/>
</dbReference>
<dbReference type="InterPro" id="IPR009030">
    <property type="entry name" value="Growth_fac_rcpt_cys_sf"/>
</dbReference>
<name>A0ABP0H3T7_CLALP</name>
<dbReference type="PROSITE" id="PS50027">
    <property type="entry name" value="EGF_LAM_2"/>
    <property type="match status" value="2"/>
</dbReference>
<comment type="subcellular location">
    <subcellularLocation>
        <location evidence="1">Membrane</location>
        <topology evidence="1">Single-pass type I membrane protein</topology>
    </subcellularLocation>
</comment>
<dbReference type="Pfam" id="PF00431">
    <property type="entry name" value="CUB"/>
    <property type="match status" value="1"/>
</dbReference>
<feature type="transmembrane region" description="Helical" evidence="14">
    <location>
        <begin position="2584"/>
        <end position="2606"/>
    </location>
</feature>
<dbReference type="EMBL" id="CAWYQH010000174">
    <property type="protein sequence ID" value="CAK8698218.1"/>
    <property type="molecule type" value="Genomic_DNA"/>
</dbReference>
<dbReference type="Pfam" id="PF24981">
    <property type="entry name" value="Beta-prop_ATRN-LZTR1"/>
    <property type="match status" value="2"/>
</dbReference>
<dbReference type="PROSITE" id="PS01248">
    <property type="entry name" value="EGF_LAM_1"/>
    <property type="match status" value="3"/>
</dbReference>
<evidence type="ECO:0000313" key="20">
    <source>
        <dbReference type="Proteomes" id="UP001642483"/>
    </source>
</evidence>
<dbReference type="InterPro" id="IPR056863">
    <property type="entry name" value="LMN_ATRN_NET-like_EGF"/>
</dbReference>
<accession>A0ABP0H3T7</accession>
<keyword evidence="20" id="KW-1185">Reference proteome</keyword>
<dbReference type="SUPFAM" id="SSF57196">
    <property type="entry name" value="EGF/Laminin"/>
    <property type="match status" value="3"/>
</dbReference>
<feature type="domain" description="Laminin EGF-like" evidence="18">
    <location>
        <begin position="1178"/>
        <end position="1224"/>
    </location>
</feature>
<reference evidence="19 20" key="1">
    <citation type="submission" date="2024-02" db="EMBL/GenBank/DDBJ databases">
        <authorList>
            <person name="Daric V."/>
            <person name="Darras S."/>
        </authorList>
    </citation>
    <scope>NUCLEOTIDE SEQUENCE [LARGE SCALE GENOMIC DNA]</scope>
</reference>
<evidence type="ECO:0000256" key="5">
    <source>
        <dbReference type="ARBA" id="ARBA00022729"/>
    </source>
</evidence>
<sequence length="2994" mass="334286">MARNILPVISTWWMFVLAPVSLLGLSTEACSENRTVYKDVMSGSISTYGAKYKSDQRCEWLIISPDTKNYPFITLSFTHKDTECTYDYIMVYEGSDYSGKLLGTLSGDGNTTSLPYFQAKSGSMLIYFMSDNNYERSGFAANFFIYSCPNNCSSQGRCLKSYNRCQCSYKWVGDDCSMPICPSDCYPHGTCNLDDGSKTCICNFGYIGIGCEMPREGQELADTFILVYNNTFNEGKSTGLAGHAGAYVDPYLWIFGGYDLNNVRGDLFQFNFTVNVWKAIETSIRPSPRFCHTMVSYDDDDNLGYLLMFGGNLGQEGFSNELWIFNISNSEWLLLENNLHSSLPSLAQHTSAYVHIDEGKFLYVFGGQAMTSSGIIVSSDMFRFNLQTRLWEQITYDPASVKSSHLRLAGHTMVYDSVSQSLVVFGGYSAQSATGNAVQDRTNQLYIFQLQRHYWLRIPLENSPKPVAFHSATIIGDYMLVFGGSVHTHDKDESCHDNRLHFYNLRCYSWHMPKVEIDGRQNHFAVASDNLLFLHGGYDGRVINKLHVYKVPTYVMPVTYDGREDNCRKWYHTEKTCLMDQRCAWCDMSHRAHCFNRFQGSCSADIHPPICEGVCKKVHSCNSCTSFSNYKFNSSYQWEEIGCGWCVPDAKCYLLGEPDENSMCGRMMTNSGRVWWDSMNNMLLKSSGSCLTNNISPGFLVLIYFNTASQNISTPDMAVPITNEFRVENLHVTVPQGEHQIIIKGFLHLLHTELFENLRFQLYTDNGLGKFYLSTTAGFSKTGNAQLITSSGGNSAHSSGTSSIVTITGDPQAGNRYYYKLQYSFSKERQVEQWSGSIHLEWTANLNWGNKNEFSVIKPEFLEPFHSNGNLCDTFLNCKLCVTDLSCAWSLIQSRCLSRQCIVGSPKHCTFVAGANEPYYGIITDFLSCPECADKSTCQSCLSNDMCKWNNIYGCSKNRPNFEEPGVLTAEECSTSCHGLKTCNSCLAIEGCRWCSTNRRCYNFKQHRNMFLFGQCREWMKEVNECISCNKQKTCHNCLMRYGCGWCSSHLLPLQGKCVSGHYSRPDNESECLTNQVIETAFDWSYSTCQDVDECTEEWPPGTPLHNCNNNAECINSPVSFECRCKLGYVGDGLVCNRTCDKLCVHGSCSGPPDFECICNFGWTSNESSLATACDASCQCNFHSTCKTGIGACDYCHHNTMGNQCHQCLPRFYGNATSSQGCQACFCNGHGDHTSGLCDASTGACKCLHNTHGPNCQYCDPGYYGEPRNGGLCYQRCDGRTIFDSSFNPTEAFGVWNESQNHGSLMHCMWIVSSEKDSVIKLIISQNLHVDCMQNPILVYDGIPNSNKKTNSRLASVCGVGMKRDIILYAFSGVLSVLFEAYPYQTASFGFNAKYELLQCNSSASSCAAFDRVGNTCPNNCFSQDGRGKCQNGLCYCNPTFGGKDCSIHLPSLHFPVYSKMEWSLQDYMSSEGKSESNSVCSMQPPGLFGHSLIAEKPYLWLFGGFARNGAQNSLYRFDSKERVWTKIKKNQGVWPAARYWHASVFLPRSGVMLVHGGLKDSSSTFDDTWQLHLNRSGDTNEYVWKKIDRYSMPPSLSGHTLTLCSKAEVLLIGGHSSSIGFNNKVYTFNIERNEWSLANSTGADFLGLYGHTAICDDTTSMLYIFGGLHYNYTAKNGFSASNMLYVYNVLLKRWSILHQGNHNRNEPVVSPRYFHSAVSVSQDGFRGFLVIGGQTDHNHFTSDLSLFQFGCDDWIDLELPKMDNQYANVFHEPAIGSGAASVTFYKNDNKIKVFVYGGINQGILQDTLQAFTLNSLKSSVCEIRTRTTTNCSEFRNCRDCQSWLPSGQGSYCKWCSTECSNANFSKPSGMCIPYEATCNGSAQCQQTKCSACDFATCSSCTSEGCHWNLAEPMEQPFYKCFRKSSFLNRPLSYPEWMLYPVRTRRRMHPQFKQRCPAPCSTHKSCSTCFTSGGRSDDGLGMCRWSQELETCLSSYLAPLYCVGGLCGNVLQTREACPLEDCETIPYCHDCIKHKHCGWLGLDDGSGHGQCRNGDYKSPIDLTPLPAYAIAQWFYIKCPRENECNNGHHNCTDPARFEVCSDLEDKYACVCQTGYIRNSSDEKCKPNCDPDCIHGNCTQPGVCQCAFGYTGSHCQTKCECNGHSDCLSSNPSHCIRCKHNTVGANCQFCEVGYVGDPSLTEDEYICIPCTTACHLRSSKCTENPNTHFTGDNDKESFIMHGPLSKKTTLCMGCSGNSEGRLCESCKDGYFELEGECRKCNCNGHGSTCDRKTGAFCKCGNHTKTVRDQCSERSRSNVASTPVPDDCWKEQCNDCENGFKGQPVNGGFCYRKVLIDSKWCFDPSLESDCVTSDYRDKARLPAGQVALFAIHPFFTNVDIRILIDVTEGEVDVFVSDSDSIFDISLNKLTGKQEVVFTEEVHVPNPQSSPYQSSSGKRKKRWFTTSPDVIVSDGSTGTGIRKGEIRKLTVVQAEELNNYVTFSGTEALQACGLRDRLVVMCPHSNFELKQTTFYIIIVAQEVELPDNVSSSTDDITSRRQKRSSGPVLASATGQILFRQDLTQIDLFVFFSVFFSCFFLFLSMCIVAWKIKQAVDAQQARLAHHMQLQHMASRPFACAYVYLDRPSKMRCTNHPSKNYTKVSVNNPSTEEDVSTVNPLFQKHKNKPKASGEHLQSPAAARMPKRTFSSCSRKPSLSVSSMENRSPTQTFSTGSPTRYKCGDVARPRAGTSLDLSLLPDNNFENIRDSRRYSDNLDQLEKWAEAEAVHKRNLVVHCRSSDILEHRIPLLHTTSDYLTVIADADGNARLTPEVDCQELDPLAVSFKRKNSKTTFLRSLSIRFHSDQTVGESDFSGVTMPSSGSTRTLAKSDIFVSNSSALSKSNNRSSVTNEKIKLSKSKPHSNPDDIVEVGPLAFEPTADGLAGAATVALQLPGGDQMPYSLCLGTTLVTSKSLNLPLPSDFYATKVKHQMGLRKRF</sequence>
<feature type="disulfide bond" evidence="12">
    <location>
        <begin position="1208"/>
        <end position="1222"/>
    </location>
</feature>
<dbReference type="InterPro" id="IPR001881">
    <property type="entry name" value="EGF-like_Ca-bd_dom"/>
</dbReference>
<feature type="disulfide bond" evidence="11">
    <location>
        <begin position="202"/>
        <end position="211"/>
    </location>
</feature>
<evidence type="ECO:0000256" key="2">
    <source>
        <dbReference type="ARBA" id="ARBA00022441"/>
    </source>
</evidence>
<feature type="compositionally biased region" description="Polar residues" evidence="13">
    <location>
        <begin position="2703"/>
        <end position="2732"/>
    </location>
</feature>
<comment type="caution">
    <text evidence="19">The sequence shown here is derived from an EMBL/GenBank/DDBJ whole genome shotgun (WGS) entry which is preliminary data.</text>
</comment>
<dbReference type="SMART" id="SM00180">
    <property type="entry name" value="EGF_Lam"/>
    <property type="match status" value="5"/>
</dbReference>
<evidence type="ECO:0000256" key="11">
    <source>
        <dbReference type="PROSITE-ProRule" id="PRU00076"/>
    </source>
</evidence>
<dbReference type="InterPro" id="IPR000859">
    <property type="entry name" value="CUB_dom"/>
</dbReference>
<dbReference type="SMART" id="SM00181">
    <property type="entry name" value="EGF"/>
    <property type="match status" value="10"/>
</dbReference>
<feature type="region of interest" description="Disordered" evidence="13">
    <location>
        <begin position="2681"/>
        <end position="2736"/>
    </location>
</feature>
<feature type="disulfide bond" evidence="12">
    <location>
        <begin position="1196"/>
        <end position="1205"/>
    </location>
</feature>
<dbReference type="InterPro" id="IPR011043">
    <property type="entry name" value="Gal_Oxase/kelch_b-propeller"/>
</dbReference>
<evidence type="ECO:0000259" key="18">
    <source>
        <dbReference type="PROSITE" id="PS50027"/>
    </source>
</evidence>
<evidence type="ECO:0000256" key="4">
    <source>
        <dbReference type="ARBA" id="ARBA00022692"/>
    </source>
</evidence>
<feature type="chain" id="PRO_5046735435" description="Multiple epidermal growth factor-like domains protein 8" evidence="15">
    <location>
        <begin position="32"/>
        <end position="2994"/>
    </location>
</feature>
<evidence type="ECO:0000256" key="10">
    <source>
        <dbReference type="ARBA" id="ARBA00023292"/>
    </source>
</evidence>
<dbReference type="PANTHER" id="PTHR46376:SF2">
    <property type="entry name" value="DISTRACTED, ISOFORM B"/>
    <property type="match status" value="1"/>
</dbReference>
<evidence type="ECO:0000259" key="16">
    <source>
        <dbReference type="PROSITE" id="PS01180"/>
    </source>
</evidence>
<keyword evidence="8 11" id="KW-1015">Disulfide bond</keyword>
<dbReference type="InterPro" id="IPR000152">
    <property type="entry name" value="EGF-type_Asp/Asn_hydroxyl_site"/>
</dbReference>
<dbReference type="PROSITE" id="PS01187">
    <property type="entry name" value="EGF_CA"/>
    <property type="match status" value="1"/>
</dbReference>
<feature type="disulfide bond" evidence="12">
    <location>
        <begin position="1247"/>
        <end position="1256"/>
    </location>
</feature>
<feature type="domain" description="CUB" evidence="16">
    <location>
        <begin position="30"/>
        <end position="146"/>
    </location>
</feature>
<feature type="domain" description="EGF-like" evidence="17">
    <location>
        <begin position="1091"/>
        <end position="1137"/>
    </location>
</feature>
<feature type="domain" description="Laminin EGF-like" evidence="18">
    <location>
        <begin position="1225"/>
        <end position="1275"/>
    </location>
</feature>
<dbReference type="Gene3D" id="2.10.25.10">
    <property type="entry name" value="Laminin"/>
    <property type="match status" value="6"/>
</dbReference>
<dbReference type="SUPFAM" id="SSF50965">
    <property type="entry name" value="Galactose oxidase, central domain"/>
    <property type="match status" value="1"/>
</dbReference>
<organism evidence="19 20">
    <name type="scientific">Clavelina lepadiformis</name>
    <name type="common">Light-bulb sea squirt</name>
    <name type="synonym">Ascidia lepadiformis</name>
    <dbReference type="NCBI Taxonomy" id="159417"/>
    <lineage>
        <taxon>Eukaryota</taxon>
        <taxon>Metazoa</taxon>
        <taxon>Chordata</taxon>
        <taxon>Tunicata</taxon>
        <taxon>Ascidiacea</taxon>
        <taxon>Aplousobranchia</taxon>
        <taxon>Clavelinidae</taxon>
        <taxon>Clavelina</taxon>
    </lineage>
</organism>
<dbReference type="InterPro" id="IPR056737">
    <property type="entry name" value="Beta-prop_ATRN-MKLN-like"/>
</dbReference>
<keyword evidence="5 15" id="KW-0732">Signal</keyword>
<dbReference type="Gene3D" id="2.120.10.80">
    <property type="entry name" value="Kelch-type beta propeller"/>
    <property type="match status" value="4"/>
</dbReference>
<dbReference type="SMART" id="SM00179">
    <property type="entry name" value="EGF_CA"/>
    <property type="match status" value="3"/>
</dbReference>
<feature type="domain" description="CUB" evidence="16">
    <location>
        <begin position="1277"/>
        <end position="1398"/>
    </location>
</feature>
<keyword evidence="6" id="KW-0677">Repeat</keyword>
<evidence type="ECO:0000256" key="9">
    <source>
        <dbReference type="ARBA" id="ARBA00023180"/>
    </source>
</evidence>
<keyword evidence="4 14" id="KW-0812">Transmembrane</keyword>
<dbReference type="Gene3D" id="2.60.120.290">
    <property type="entry name" value="Spermadhesin, CUB domain"/>
    <property type="match status" value="2"/>
</dbReference>
<evidence type="ECO:0000256" key="8">
    <source>
        <dbReference type="ARBA" id="ARBA00023157"/>
    </source>
</evidence>
<dbReference type="InterPro" id="IPR035914">
    <property type="entry name" value="Sperma_CUB_dom_sf"/>
</dbReference>
<evidence type="ECO:0000256" key="1">
    <source>
        <dbReference type="ARBA" id="ARBA00004479"/>
    </source>
</evidence>
<dbReference type="Pfam" id="PF24973">
    <property type="entry name" value="EGF_LMN_ATRN"/>
    <property type="match status" value="3"/>
</dbReference>
<dbReference type="PROSITE" id="PS01186">
    <property type="entry name" value="EGF_2"/>
    <property type="match status" value="2"/>
</dbReference>
<dbReference type="PROSITE" id="PS50026">
    <property type="entry name" value="EGF_3"/>
    <property type="match status" value="2"/>
</dbReference>
<dbReference type="Pfam" id="PF12947">
    <property type="entry name" value="EGF_3"/>
    <property type="match status" value="1"/>
</dbReference>
<keyword evidence="3 11" id="KW-0245">EGF-like domain</keyword>
<dbReference type="PROSITE" id="PS00022">
    <property type="entry name" value="EGF_1"/>
    <property type="match status" value="2"/>
</dbReference>
<dbReference type="CDD" id="cd00055">
    <property type="entry name" value="EGF_Lam"/>
    <property type="match status" value="3"/>
</dbReference>
<proteinExistence type="predicted"/>
<dbReference type="InterPro" id="IPR018097">
    <property type="entry name" value="EGF_Ca-bd_CS"/>
</dbReference>
<keyword evidence="2" id="KW-0880">Kelch repeat</keyword>
<comment type="caution">
    <text evidence="11">Lacks conserved residue(s) required for the propagation of feature annotation.</text>
</comment>
<evidence type="ECO:0000259" key="17">
    <source>
        <dbReference type="PROSITE" id="PS50026"/>
    </source>
</evidence>